<keyword evidence="4" id="KW-1015">Disulfide bond</keyword>
<feature type="chain" id="PRO_5046693917" description="Auxiliary Activity family 9 catalytic domain-containing protein" evidence="5">
    <location>
        <begin position="22"/>
        <end position="269"/>
    </location>
</feature>
<evidence type="ECO:0000256" key="3">
    <source>
        <dbReference type="ARBA" id="ARBA00022525"/>
    </source>
</evidence>
<evidence type="ECO:0000256" key="1">
    <source>
        <dbReference type="ARBA" id="ARBA00001973"/>
    </source>
</evidence>
<protein>
    <recommendedName>
        <fullName evidence="6">Auxiliary Activity family 9 catalytic domain-containing protein</fullName>
    </recommendedName>
</protein>
<evidence type="ECO:0000259" key="6">
    <source>
        <dbReference type="Pfam" id="PF03443"/>
    </source>
</evidence>
<name>A0ABR0EXN6_ZASCE</name>
<feature type="domain" description="Auxiliary Activity family 9 catalytic" evidence="6">
    <location>
        <begin position="22"/>
        <end position="243"/>
    </location>
</feature>
<organism evidence="7 8">
    <name type="scientific">Zasmidium cellare</name>
    <name type="common">Wine cellar mold</name>
    <name type="synonym">Racodium cellare</name>
    <dbReference type="NCBI Taxonomy" id="395010"/>
    <lineage>
        <taxon>Eukaryota</taxon>
        <taxon>Fungi</taxon>
        <taxon>Dikarya</taxon>
        <taxon>Ascomycota</taxon>
        <taxon>Pezizomycotina</taxon>
        <taxon>Dothideomycetes</taxon>
        <taxon>Dothideomycetidae</taxon>
        <taxon>Mycosphaerellales</taxon>
        <taxon>Mycosphaerellaceae</taxon>
        <taxon>Zasmidium</taxon>
    </lineage>
</organism>
<sequence length="269" mass="27973">MPSIANIAALAALSAVPLVSAHGYIDGITSGGKYYSGTSPNWVYNNAKPDTAGWYAKNQDNGFVAPSTYANGDITCHKEATVGGAPVPVAAGDKIDLSWNTWPESHHGPVINYLAAVDGEFSAVSKGDLQWFKIAEEGLIDGSSAPGKWATDTLIANNNTGSLTIPSDIKPGNYVLRHEIIALHSAGSEDGAQNYPQCINVEVTGSGTASPCADGTATCKTGTELYTATDAGILVNIYQSLDSYEIPGPALYGAASNKSVKRTAMPFKA</sequence>
<evidence type="ECO:0000256" key="4">
    <source>
        <dbReference type="ARBA" id="ARBA00023157"/>
    </source>
</evidence>
<comment type="subcellular location">
    <subcellularLocation>
        <location evidence="2">Secreted</location>
    </subcellularLocation>
</comment>
<dbReference type="PANTHER" id="PTHR33353:SF34">
    <property type="entry name" value="ENDO-BETA-1,4-GLUCANASE D"/>
    <property type="match status" value="1"/>
</dbReference>
<evidence type="ECO:0000313" key="8">
    <source>
        <dbReference type="Proteomes" id="UP001305779"/>
    </source>
</evidence>
<evidence type="ECO:0000256" key="5">
    <source>
        <dbReference type="SAM" id="SignalP"/>
    </source>
</evidence>
<dbReference type="Proteomes" id="UP001305779">
    <property type="component" value="Unassembled WGS sequence"/>
</dbReference>
<comment type="caution">
    <text evidence="7">The sequence shown here is derived from an EMBL/GenBank/DDBJ whole genome shotgun (WGS) entry which is preliminary data.</text>
</comment>
<evidence type="ECO:0000256" key="2">
    <source>
        <dbReference type="ARBA" id="ARBA00004613"/>
    </source>
</evidence>
<dbReference type="Gene3D" id="2.70.50.70">
    <property type="match status" value="1"/>
</dbReference>
<comment type="cofactor">
    <cofactor evidence="1">
        <name>Cu(2+)</name>
        <dbReference type="ChEBI" id="CHEBI:29036"/>
    </cofactor>
</comment>
<keyword evidence="5" id="KW-0732">Signal</keyword>
<keyword evidence="8" id="KW-1185">Reference proteome</keyword>
<dbReference type="Pfam" id="PF03443">
    <property type="entry name" value="AA9"/>
    <property type="match status" value="1"/>
</dbReference>
<dbReference type="CDD" id="cd21175">
    <property type="entry name" value="LPMO_AA9"/>
    <property type="match status" value="1"/>
</dbReference>
<gene>
    <name evidence="7" type="ORF">PRZ48_004160</name>
</gene>
<dbReference type="InterPro" id="IPR049892">
    <property type="entry name" value="AA9"/>
</dbReference>
<keyword evidence="3" id="KW-0964">Secreted</keyword>
<dbReference type="EMBL" id="JAXOVC010000002">
    <property type="protein sequence ID" value="KAK4506195.1"/>
    <property type="molecule type" value="Genomic_DNA"/>
</dbReference>
<accession>A0ABR0EXN6</accession>
<evidence type="ECO:0000313" key="7">
    <source>
        <dbReference type="EMBL" id="KAK4506195.1"/>
    </source>
</evidence>
<reference evidence="7 8" key="1">
    <citation type="journal article" date="2023" name="G3 (Bethesda)">
        <title>A chromosome-level genome assembly of Zasmidium syzygii isolated from banana leaves.</title>
        <authorList>
            <person name="van Westerhoven A.C."/>
            <person name="Mehrabi R."/>
            <person name="Talebi R."/>
            <person name="Steentjes M.B.F."/>
            <person name="Corcolon B."/>
            <person name="Chong P.A."/>
            <person name="Kema G.H.J."/>
            <person name="Seidl M.F."/>
        </authorList>
    </citation>
    <scope>NUCLEOTIDE SEQUENCE [LARGE SCALE GENOMIC DNA]</scope>
    <source>
        <strain evidence="7 8">P124</strain>
    </source>
</reference>
<proteinExistence type="predicted"/>
<dbReference type="PANTHER" id="PTHR33353">
    <property type="entry name" value="PUTATIVE (AFU_ORTHOLOGUE AFUA_1G12560)-RELATED"/>
    <property type="match status" value="1"/>
</dbReference>
<feature type="signal peptide" evidence="5">
    <location>
        <begin position="1"/>
        <end position="21"/>
    </location>
</feature>
<dbReference type="InterPro" id="IPR005103">
    <property type="entry name" value="AA9_LPMO"/>
</dbReference>